<dbReference type="GO" id="GO:0004519">
    <property type="term" value="F:endonuclease activity"/>
    <property type="evidence" value="ECO:0007669"/>
    <property type="project" value="UniProtKB-KW"/>
</dbReference>
<dbReference type="CDD" id="cd06260">
    <property type="entry name" value="DUF820-like"/>
    <property type="match status" value="1"/>
</dbReference>
<accession>A0ABV8AA72</accession>
<sequence length="186" mass="21247">MTEASFRKMTEEEYLRFLAESEVRYEYVDGFVYAQAGATNAHNLIAMNLAALLHPAARKAGCRTYQNDMRLRLVSPHGNKPLHYFPDVMVSCEKLPNDAMSLTQPCLIVEVLSQSTRAADKSYKAERYRELRSLQAYLMVDSQSRSAALYRRMGEEWAYEIVDEVVELPCPEVTLTMTEIYEGVTV</sequence>
<dbReference type="Proteomes" id="UP001595748">
    <property type="component" value="Unassembled WGS sequence"/>
</dbReference>
<evidence type="ECO:0000259" key="1">
    <source>
        <dbReference type="Pfam" id="PF05685"/>
    </source>
</evidence>
<gene>
    <name evidence="2" type="ORF">ACFOPQ_15340</name>
</gene>
<dbReference type="EMBL" id="JBHRZF010000174">
    <property type="protein sequence ID" value="MFC3862141.1"/>
    <property type="molecule type" value="Genomic_DNA"/>
</dbReference>
<dbReference type="PANTHER" id="PTHR36558">
    <property type="entry name" value="GLR1098 PROTEIN"/>
    <property type="match status" value="1"/>
</dbReference>
<evidence type="ECO:0000313" key="2">
    <source>
        <dbReference type="EMBL" id="MFC3862141.1"/>
    </source>
</evidence>
<feature type="domain" description="Putative restriction endonuclease" evidence="1">
    <location>
        <begin position="12"/>
        <end position="166"/>
    </location>
</feature>
<dbReference type="Pfam" id="PF05685">
    <property type="entry name" value="Uma2"/>
    <property type="match status" value="1"/>
</dbReference>
<dbReference type="InterPro" id="IPR012296">
    <property type="entry name" value="Nuclease_put_TT1808"/>
</dbReference>
<keyword evidence="2" id="KW-0540">Nuclease</keyword>
<comment type="caution">
    <text evidence="2">The sequence shown here is derived from an EMBL/GenBank/DDBJ whole genome shotgun (WGS) entry which is preliminary data.</text>
</comment>
<name>A0ABV8AA72_9DEIO</name>
<dbReference type="InterPro" id="IPR008538">
    <property type="entry name" value="Uma2"/>
</dbReference>
<organism evidence="2 3">
    <name type="scientific">Deinococcus antarcticus</name>
    <dbReference type="NCBI Taxonomy" id="1298767"/>
    <lineage>
        <taxon>Bacteria</taxon>
        <taxon>Thermotogati</taxon>
        <taxon>Deinococcota</taxon>
        <taxon>Deinococci</taxon>
        <taxon>Deinococcales</taxon>
        <taxon>Deinococcaceae</taxon>
        <taxon>Deinococcus</taxon>
    </lineage>
</organism>
<dbReference type="RefSeq" id="WP_380079726.1">
    <property type="nucleotide sequence ID" value="NZ_JBHRZF010000174.1"/>
</dbReference>
<proteinExistence type="predicted"/>
<dbReference type="InterPro" id="IPR011335">
    <property type="entry name" value="Restrct_endonuc-II-like"/>
</dbReference>
<dbReference type="Gene3D" id="3.90.1570.10">
    <property type="entry name" value="tt1808, chain A"/>
    <property type="match status" value="1"/>
</dbReference>
<reference evidence="3" key="1">
    <citation type="journal article" date="2019" name="Int. J. Syst. Evol. Microbiol.">
        <title>The Global Catalogue of Microorganisms (GCM) 10K type strain sequencing project: providing services to taxonomists for standard genome sequencing and annotation.</title>
        <authorList>
            <consortium name="The Broad Institute Genomics Platform"/>
            <consortium name="The Broad Institute Genome Sequencing Center for Infectious Disease"/>
            <person name="Wu L."/>
            <person name="Ma J."/>
        </authorList>
    </citation>
    <scope>NUCLEOTIDE SEQUENCE [LARGE SCALE GENOMIC DNA]</scope>
    <source>
        <strain evidence="3">CCTCC AB 2013263</strain>
    </source>
</reference>
<dbReference type="PANTHER" id="PTHR36558:SF1">
    <property type="entry name" value="RESTRICTION ENDONUCLEASE DOMAIN-CONTAINING PROTEIN-RELATED"/>
    <property type="match status" value="1"/>
</dbReference>
<evidence type="ECO:0000313" key="3">
    <source>
        <dbReference type="Proteomes" id="UP001595748"/>
    </source>
</evidence>
<dbReference type="SUPFAM" id="SSF52980">
    <property type="entry name" value="Restriction endonuclease-like"/>
    <property type="match status" value="1"/>
</dbReference>
<protein>
    <submittedName>
        <fullName evidence="2">Uma2 family endonuclease</fullName>
    </submittedName>
</protein>
<keyword evidence="2" id="KW-0255">Endonuclease</keyword>
<keyword evidence="3" id="KW-1185">Reference proteome</keyword>
<keyword evidence="2" id="KW-0378">Hydrolase</keyword>